<evidence type="ECO:0000256" key="5">
    <source>
        <dbReference type="ARBA" id="ARBA00022741"/>
    </source>
</evidence>
<dbReference type="Pfam" id="PF25467">
    <property type="entry name" value="NOL9_C"/>
    <property type="match status" value="1"/>
</dbReference>
<sequence length="915" mass="103032">MDFENTRVVKKQKQSSRKDNKSEGAMKKQLKQMLFGYKRSDSKLIKNCVDSSEFEYHDDSSSVSGFSDLNLTNSSNDAVTTRENLASDDDVDLSDIEEDINSKNSDNINLSHISNDSSKSDIESISEYKDNNLSLSDDMHSSNITSYTETNSDISIISSLSGTSSEKDTENSDFDADGELAMKILDKLGKHKPSKKSKKRKLEIESQSQKKLPNNISKEKNKGNNIHNIPKIEISTKHKESEDDTSIEYSNSPAFISVDASDMSDQKLSELLGDYKYPTIKNLPTDIQIINSTNKSYNFTIEDMNIEDIKIQEEVDSITSECDYFTSEANIETTDNDVSIAPTIEDVYDDTESISEKEMSIDSVEENCQSPIKYYYGDNCCIFVLKYPAELFIHGKVHLKALGGSLDLFGFKLNDEVYEIYAPNYNYAHCLKTIASQNLYNGLFSKLTAEGLSVSDAEEIVTTINDNDGVISLSKLNNQKMDFVESNMPSTDLFDKVSRNVDPCLRKVSETLGCSLYSTRQGKSIEEVTCWRKVAEHGLSGQSRGIVCGGKGVGKSTFLRYYVNKLVSRGPVLVVDLDPGQAEFTVAGNISATVVDKPLLGPNFTHLKTPHMMLNLGMINTMDNPRRYATAVSALISHCCNNEQLKSMPWIINTMGLCNAMGLKFMVLTILQAQPTHLLQIDSKNPKHRFEMYLDSRTIKNLYENTYKNDYLFKNLDLTLDFDYSFFVAHHTENPVKKNYSLPARDERYLNFLAYFGDMLVAKEQTSLLVIKPYEVNLKDLHIGLNVKISEDAVTKVINGKIVALCQLTTQDKVGDVFTLGDKPVLCHGHGLIRGVDLEKQILYVITPIPYDKLSLVNTLVYADWVPEIMGQERHLPDGITVPYRTATMYQKRQLMFAPKRRFNPLQLLKMTRNA</sequence>
<evidence type="ECO:0000256" key="8">
    <source>
        <dbReference type="ARBA" id="ARBA00023242"/>
    </source>
</evidence>
<dbReference type="AlphaFoldDB" id="A0A9N9RG43"/>
<protein>
    <recommendedName>
        <fullName evidence="9">Polynucleotide 5'-hydroxyl-kinase NOL9</fullName>
    </recommendedName>
</protein>
<feature type="compositionally biased region" description="Acidic residues" evidence="10">
    <location>
        <begin position="86"/>
        <end position="99"/>
    </location>
</feature>
<dbReference type="EMBL" id="OU893339">
    <property type="protein sequence ID" value="CAG9795644.1"/>
    <property type="molecule type" value="Genomic_DNA"/>
</dbReference>
<evidence type="ECO:0000256" key="10">
    <source>
        <dbReference type="SAM" id="MobiDB-lite"/>
    </source>
</evidence>
<keyword evidence="15" id="KW-1185">Reference proteome</keyword>
<dbReference type="GO" id="GO:0005730">
    <property type="term" value="C:nucleolus"/>
    <property type="evidence" value="ECO:0007669"/>
    <property type="project" value="UniProtKB-SubCell"/>
</dbReference>
<evidence type="ECO:0000256" key="1">
    <source>
        <dbReference type="ARBA" id="ARBA00004604"/>
    </source>
</evidence>
<dbReference type="PANTHER" id="PTHR12755">
    <property type="entry name" value="CLEAVAGE/POLYADENYLATION FACTOR IA SUBUNIT CLP1P"/>
    <property type="match status" value="1"/>
</dbReference>
<evidence type="ECO:0000256" key="2">
    <source>
        <dbReference type="ARBA" id="ARBA00011003"/>
    </source>
</evidence>
<feature type="compositionally biased region" description="Polar residues" evidence="10">
    <location>
        <begin position="205"/>
        <end position="216"/>
    </location>
</feature>
<keyword evidence="3" id="KW-0698">rRNA processing</keyword>
<feature type="region of interest" description="Disordered" evidence="10">
    <location>
        <begin position="1"/>
        <end position="27"/>
    </location>
</feature>
<keyword evidence="7" id="KW-0067">ATP-binding</keyword>
<dbReference type="InterPro" id="IPR057570">
    <property type="entry name" value="NOL9_C"/>
</dbReference>
<dbReference type="Pfam" id="PF16575">
    <property type="entry name" value="CLP1_P"/>
    <property type="match status" value="1"/>
</dbReference>
<accession>A0A9N9RG43</accession>
<evidence type="ECO:0000259" key="13">
    <source>
        <dbReference type="Pfam" id="PF25467"/>
    </source>
</evidence>
<dbReference type="InterPro" id="IPR027417">
    <property type="entry name" value="P-loop_NTPase"/>
</dbReference>
<dbReference type="InterPro" id="IPR045116">
    <property type="entry name" value="Clp1/Grc3"/>
</dbReference>
<evidence type="ECO:0000256" key="3">
    <source>
        <dbReference type="ARBA" id="ARBA00022552"/>
    </source>
</evidence>
<evidence type="ECO:0000259" key="11">
    <source>
        <dbReference type="Pfam" id="PF16575"/>
    </source>
</evidence>
<evidence type="ECO:0000313" key="15">
    <source>
        <dbReference type="Proteomes" id="UP001153714"/>
    </source>
</evidence>
<feature type="region of interest" description="Disordered" evidence="10">
    <location>
        <begin position="59"/>
        <end position="121"/>
    </location>
</feature>
<keyword evidence="4" id="KW-0808">Transferase</keyword>
<dbReference type="Gene3D" id="3.40.50.300">
    <property type="entry name" value="P-loop containing nucleotide triphosphate hydrolases"/>
    <property type="match status" value="1"/>
</dbReference>
<keyword evidence="6" id="KW-0418">Kinase</keyword>
<dbReference type="OrthoDB" id="2405412at2759"/>
<evidence type="ECO:0000256" key="7">
    <source>
        <dbReference type="ARBA" id="ARBA00022840"/>
    </source>
</evidence>
<evidence type="ECO:0000313" key="14">
    <source>
        <dbReference type="EMBL" id="CAG9795644.1"/>
    </source>
</evidence>
<feature type="compositionally biased region" description="Basic residues" evidence="10">
    <location>
        <begin position="189"/>
        <end position="201"/>
    </location>
</feature>
<feature type="compositionally biased region" description="Polar residues" evidence="10">
    <location>
        <begin position="102"/>
        <end position="112"/>
    </location>
</feature>
<name>A0A9N9RG43_9NEOP</name>
<evidence type="ECO:0000256" key="9">
    <source>
        <dbReference type="ARBA" id="ARBA00071212"/>
    </source>
</evidence>
<organism evidence="14 15">
    <name type="scientific">Diatraea saccharalis</name>
    <name type="common">sugarcane borer</name>
    <dbReference type="NCBI Taxonomy" id="40085"/>
    <lineage>
        <taxon>Eukaryota</taxon>
        <taxon>Metazoa</taxon>
        <taxon>Ecdysozoa</taxon>
        <taxon>Arthropoda</taxon>
        <taxon>Hexapoda</taxon>
        <taxon>Insecta</taxon>
        <taxon>Pterygota</taxon>
        <taxon>Neoptera</taxon>
        <taxon>Endopterygota</taxon>
        <taxon>Lepidoptera</taxon>
        <taxon>Glossata</taxon>
        <taxon>Ditrysia</taxon>
        <taxon>Pyraloidea</taxon>
        <taxon>Crambidae</taxon>
        <taxon>Crambinae</taxon>
        <taxon>Diatraea</taxon>
    </lineage>
</organism>
<reference evidence="14" key="1">
    <citation type="submission" date="2021-12" db="EMBL/GenBank/DDBJ databases">
        <authorList>
            <person name="King R."/>
        </authorList>
    </citation>
    <scope>NUCLEOTIDE SEQUENCE</scope>
</reference>
<feature type="domain" description="NOL9 C-terminal" evidence="13">
    <location>
        <begin position="771"/>
        <end position="863"/>
    </location>
</feature>
<dbReference type="GO" id="GO:0051731">
    <property type="term" value="F:polynucleotide 5'-hydroxyl-kinase activity"/>
    <property type="evidence" value="ECO:0007669"/>
    <property type="project" value="InterPro"/>
</dbReference>
<feature type="compositionally biased region" description="Polar residues" evidence="10">
    <location>
        <begin position="61"/>
        <end position="84"/>
    </location>
</feature>
<evidence type="ECO:0000256" key="6">
    <source>
        <dbReference type="ARBA" id="ARBA00022777"/>
    </source>
</evidence>
<dbReference type="Proteomes" id="UP001153714">
    <property type="component" value="Chromosome 8"/>
</dbReference>
<dbReference type="PANTHER" id="PTHR12755:SF3">
    <property type="entry name" value="POLYNUCLEOTIDE 5'-HYDROXYL-KINASE NOL9"/>
    <property type="match status" value="1"/>
</dbReference>
<evidence type="ECO:0000259" key="12">
    <source>
        <dbReference type="Pfam" id="PF24419"/>
    </source>
</evidence>
<feature type="domain" description="Clp1 P-loop" evidence="11">
    <location>
        <begin position="549"/>
        <end position="688"/>
    </location>
</feature>
<dbReference type="GO" id="GO:0000448">
    <property type="term" value="P:cleavage in ITS2 between 5.8S rRNA and LSU-rRNA of tricistronic rRNA transcript (SSU-rRNA, 5.8S rRNA, LSU-rRNA)"/>
    <property type="evidence" value="ECO:0007669"/>
    <property type="project" value="TreeGrafter"/>
</dbReference>
<dbReference type="Pfam" id="PF24419">
    <property type="entry name" value="Cupin_NOL9"/>
    <property type="match status" value="1"/>
</dbReference>
<feature type="domain" description="NOL9 N-terminal" evidence="12">
    <location>
        <begin position="370"/>
        <end position="517"/>
    </location>
</feature>
<proteinExistence type="inferred from homology"/>
<keyword evidence="8" id="KW-0539">Nucleus</keyword>
<gene>
    <name evidence="14" type="ORF">DIATSA_LOCUS12889</name>
</gene>
<dbReference type="InterPro" id="IPR057573">
    <property type="entry name" value="NOL9_N"/>
</dbReference>
<feature type="compositionally biased region" description="Basic and acidic residues" evidence="10">
    <location>
        <begin position="16"/>
        <end position="26"/>
    </location>
</feature>
<reference evidence="14" key="2">
    <citation type="submission" date="2022-10" db="EMBL/GenBank/DDBJ databases">
        <authorList>
            <consortium name="ENA_rothamsted_submissions"/>
            <consortium name="culmorum"/>
            <person name="King R."/>
        </authorList>
    </citation>
    <scope>NUCLEOTIDE SEQUENCE</scope>
</reference>
<feature type="region of interest" description="Disordered" evidence="10">
    <location>
        <begin position="186"/>
        <end position="246"/>
    </location>
</feature>
<dbReference type="GO" id="GO:0005524">
    <property type="term" value="F:ATP binding"/>
    <property type="evidence" value="ECO:0007669"/>
    <property type="project" value="UniProtKB-KW"/>
</dbReference>
<dbReference type="SUPFAM" id="SSF52540">
    <property type="entry name" value="P-loop containing nucleoside triphosphate hydrolases"/>
    <property type="match status" value="1"/>
</dbReference>
<evidence type="ECO:0000256" key="4">
    <source>
        <dbReference type="ARBA" id="ARBA00022679"/>
    </source>
</evidence>
<comment type="subcellular location">
    <subcellularLocation>
        <location evidence="1">Nucleus</location>
        <location evidence="1">Nucleolus</location>
    </subcellularLocation>
</comment>
<dbReference type="InterPro" id="IPR032319">
    <property type="entry name" value="CLP1_P"/>
</dbReference>
<comment type="similarity">
    <text evidence="2">Belongs to the Clp1 family. NOL9/GRC3 subfamily.</text>
</comment>
<keyword evidence="5" id="KW-0547">Nucleotide-binding</keyword>